<dbReference type="PANTHER" id="PTHR43800">
    <property type="entry name" value="PEPTIDYL-LYSINE N-ACETYLTRANSFERASE YJAB"/>
    <property type="match status" value="1"/>
</dbReference>
<dbReference type="KEGG" id="ngg:RG540_CH18960"/>
<proteinExistence type="predicted"/>
<dbReference type="Gene3D" id="3.40.630.30">
    <property type="match status" value="1"/>
</dbReference>
<dbReference type="CDD" id="cd04301">
    <property type="entry name" value="NAT_SF"/>
    <property type="match status" value="1"/>
</dbReference>
<dbReference type="InterPro" id="IPR000182">
    <property type="entry name" value="GNAT_dom"/>
</dbReference>
<dbReference type="GeneID" id="24258396"/>
<dbReference type="PATRIC" id="fig|1028800.3.peg.1911"/>
<keyword evidence="1 4" id="KW-0808">Transferase</keyword>
<sequence length="204" mass="22955">MKSENPTLPSGYSAVPPGKIATVVTCLEMFEKPRRKTAAAPDTLTLERWQSPAPDEYRALFRAVGENWMWVSRLVISDDELASVLNDPQVEIYVLLDGGRRIGLLELDFREQGECELVYFGLVAGAIGKGAGRFMMNWAIQRAWAHPIRRFWVHTCHFDHPAAMQFYQRSGFTPYALMVEVLDDPRLTGLAPRTTSPHVPLIGP</sequence>
<feature type="domain" description="N-acetyltransferase" evidence="3">
    <location>
        <begin position="44"/>
        <end position="204"/>
    </location>
</feature>
<dbReference type="PROSITE" id="PS51186">
    <property type="entry name" value="GNAT"/>
    <property type="match status" value="1"/>
</dbReference>
<name>A0A068SSM0_NEOGA</name>
<evidence type="ECO:0000313" key="4">
    <source>
        <dbReference type="EMBL" id="CDN48065.1"/>
    </source>
</evidence>
<organism evidence="4 5">
    <name type="scientific">Neorhizobium galegae bv. orientalis str. HAMBI 540</name>
    <dbReference type="NCBI Taxonomy" id="1028800"/>
    <lineage>
        <taxon>Bacteria</taxon>
        <taxon>Pseudomonadati</taxon>
        <taxon>Pseudomonadota</taxon>
        <taxon>Alphaproteobacteria</taxon>
        <taxon>Hyphomicrobiales</taxon>
        <taxon>Rhizobiaceae</taxon>
        <taxon>Rhizobium/Agrobacterium group</taxon>
        <taxon>Neorhizobium</taxon>
    </lineage>
</organism>
<keyword evidence="2" id="KW-0012">Acyltransferase</keyword>
<dbReference type="HOGENOM" id="CLU_098254_2_0_5"/>
<dbReference type="RefSeq" id="WP_038587045.1">
    <property type="nucleotide sequence ID" value="NZ_HG938353.1"/>
</dbReference>
<dbReference type="GO" id="GO:0016747">
    <property type="term" value="F:acyltransferase activity, transferring groups other than amino-acyl groups"/>
    <property type="evidence" value="ECO:0007669"/>
    <property type="project" value="InterPro"/>
</dbReference>
<dbReference type="Pfam" id="PF00583">
    <property type="entry name" value="Acetyltransf_1"/>
    <property type="match status" value="1"/>
</dbReference>
<dbReference type="PANTHER" id="PTHR43800:SF1">
    <property type="entry name" value="PEPTIDYL-LYSINE N-ACETYLTRANSFERASE YJAB"/>
    <property type="match status" value="1"/>
</dbReference>
<gene>
    <name evidence="4" type="ORF">RG540_CH18960</name>
</gene>
<accession>A0A068SSM0</accession>
<dbReference type="Proteomes" id="UP000028181">
    <property type="component" value="Chromosome I"/>
</dbReference>
<dbReference type="AlphaFoldDB" id="A0A068SSM0"/>
<evidence type="ECO:0000313" key="5">
    <source>
        <dbReference type="Proteomes" id="UP000028181"/>
    </source>
</evidence>
<evidence type="ECO:0000259" key="3">
    <source>
        <dbReference type="PROSITE" id="PS51186"/>
    </source>
</evidence>
<protein>
    <submittedName>
        <fullName evidence="4">Thiosulfate sulfurtransferase</fullName>
    </submittedName>
</protein>
<dbReference type="eggNOG" id="COG0456">
    <property type="taxonomic scope" value="Bacteria"/>
</dbReference>
<keyword evidence="5" id="KW-1185">Reference proteome</keyword>
<dbReference type="OrthoDB" id="275336at2"/>
<dbReference type="EMBL" id="HG938353">
    <property type="protein sequence ID" value="CDN48065.1"/>
    <property type="molecule type" value="Genomic_DNA"/>
</dbReference>
<evidence type="ECO:0000256" key="2">
    <source>
        <dbReference type="ARBA" id="ARBA00023315"/>
    </source>
</evidence>
<reference evidence="5" key="1">
    <citation type="journal article" date="2014" name="BMC Genomics">
        <title>Genome sequencing of two Neorhizobium galegae strains reveals a noeT gene responsible for the unusual acetylation of the nodulation factors.</title>
        <authorList>
            <person name="Osterman J."/>
            <person name="Marsh J."/>
            <person name="Laine P.K."/>
            <person name="Zeng Z."/>
            <person name="Alatalo E."/>
            <person name="Sullivan J.T."/>
            <person name="Young J.P."/>
            <person name="Thomas-Oates J."/>
            <person name="Paulin L."/>
            <person name="Lindstrom K."/>
        </authorList>
    </citation>
    <scope>NUCLEOTIDE SEQUENCE [LARGE SCALE GENOMIC DNA]</scope>
    <source>
        <strain evidence="5">HAMBI 540</strain>
    </source>
</reference>
<evidence type="ECO:0000256" key="1">
    <source>
        <dbReference type="ARBA" id="ARBA00022679"/>
    </source>
</evidence>
<dbReference type="SUPFAM" id="SSF55729">
    <property type="entry name" value="Acyl-CoA N-acyltransferases (Nat)"/>
    <property type="match status" value="1"/>
</dbReference>
<dbReference type="InterPro" id="IPR016181">
    <property type="entry name" value="Acyl_CoA_acyltransferase"/>
</dbReference>